<name>A0ABR7DT52_9BACT</name>
<dbReference type="Proteomes" id="UP000651475">
    <property type="component" value="Unassembled WGS sequence"/>
</dbReference>
<evidence type="ECO:0000313" key="3">
    <source>
        <dbReference type="Proteomes" id="UP000651475"/>
    </source>
</evidence>
<keyword evidence="1" id="KW-0472">Membrane</keyword>
<protein>
    <submittedName>
        <fullName evidence="2">Uncharacterized protein</fullName>
    </submittedName>
</protein>
<feature type="transmembrane region" description="Helical" evidence="1">
    <location>
        <begin position="43"/>
        <end position="65"/>
    </location>
</feature>
<accession>A0ABR7DT52</accession>
<gene>
    <name evidence="2" type="ORF">H8S65_17905</name>
</gene>
<sequence>MNEYIIEGIIIYLIAWVFIKYPEGTTIIWNYFSDEKHKRYVGYMVKCVFIFLLIMGTFFILKGVFLHRSFF</sequence>
<evidence type="ECO:0000256" key="1">
    <source>
        <dbReference type="SAM" id="Phobius"/>
    </source>
</evidence>
<comment type="caution">
    <text evidence="2">The sequence shown here is derived from an EMBL/GenBank/DDBJ whole genome shotgun (WGS) entry which is preliminary data.</text>
</comment>
<feature type="transmembrane region" description="Helical" evidence="1">
    <location>
        <begin position="9"/>
        <end position="31"/>
    </location>
</feature>
<keyword evidence="1" id="KW-1133">Transmembrane helix</keyword>
<dbReference type="RefSeq" id="WP_186931232.1">
    <property type="nucleotide sequence ID" value="NZ_JACOOJ010000043.1"/>
</dbReference>
<dbReference type="EMBL" id="JACOOJ010000043">
    <property type="protein sequence ID" value="MBC5634624.1"/>
    <property type="molecule type" value="Genomic_DNA"/>
</dbReference>
<evidence type="ECO:0000313" key="2">
    <source>
        <dbReference type="EMBL" id="MBC5634624.1"/>
    </source>
</evidence>
<keyword evidence="1" id="KW-0812">Transmembrane</keyword>
<reference evidence="2 3" key="1">
    <citation type="submission" date="2020-08" db="EMBL/GenBank/DDBJ databases">
        <title>Genome public.</title>
        <authorList>
            <person name="Liu C."/>
            <person name="Sun Q."/>
        </authorList>
    </citation>
    <scope>NUCLEOTIDE SEQUENCE [LARGE SCALE GENOMIC DNA]</scope>
    <source>
        <strain evidence="2 3">NSJ-79</strain>
    </source>
</reference>
<proteinExistence type="predicted"/>
<organism evidence="2 3">
    <name type="scientific">Parabacteroides hominis</name>
    <dbReference type="NCBI Taxonomy" id="2763057"/>
    <lineage>
        <taxon>Bacteria</taxon>
        <taxon>Pseudomonadati</taxon>
        <taxon>Bacteroidota</taxon>
        <taxon>Bacteroidia</taxon>
        <taxon>Bacteroidales</taxon>
        <taxon>Tannerellaceae</taxon>
        <taxon>Parabacteroides</taxon>
    </lineage>
</organism>
<keyword evidence="3" id="KW-1185">Reference proteome</keyword>